<organism evidence="2 3">
    <name type="scientific">Stylosanthes scabra</name>
    <dbReference type="NCBI Taxonomy" id="79078"/>
    <lineage>
        <taxon>Eukaryota</taxon>
        <taxon>Viridiplantae</taxon>
        <taxon>Streptophyta</taxon>
        <taxon>Embryophyta</taxon>
        <taxon>Tracheophyta</taxon>
        <taxon>Spermatophyta</taxon>
        <taxon>Magnoliopsida</taxon>
        <taxon>eudicotyledons</taxon>
        <taxon>Gunneridae</taxon>
        <taxon>Pentapetalae</taxon>
        <taxon>rosids</taxon>
        <taxon>fabids</taxon>
        <taxon>Fabales</taxon>
        <taxon>Fabaceae</taxon>
        <taxon>Papilionoideae</taxon>
        <taxon>50 kb inversion clade</taxon>
        <taxon>dalbergioids sensu lato</taxon>
        <taxon>Dalbergieae</taxon>
        <taxon>Pterocarpus clade</taxon>
        <taxon>Stylosanthes</taxon>
    </lineage>
</organism>
<evidence type="ECO:0000256" key="1">
    <source>
        <dbReference type="SAM" id="MobiDB-lite"/>
    </source>
</evidence>
<feature type="region of interest" description="Disordered" evidence="1">
    <location>
        <begin position="69"/>
        <end position="89"/>
    </location>
</feature>
<sequence>MCVDFCLPSFAPRLLDPKAKQPLGVAMAQVRTHNGCNHRAYQQTFLSAPPPCDPKENCPPRVEAASEGRFDATAKPIAHSAAAGTGSKD</sequence>
<evidence type="ECO:0000313" key="2">
    <source>
        <dbReference type="EMBL" id="MED6160105.1"/>
    </source>
</evidence>
<name>A0ABU6UHP9_9FABA</name>
<accession>A0ABU6UHP9</accession>
<keyword evidence="3" id="KW-1185">Reference proteome</keyword>
<gene>
    <name evidence="2" type="ORF">PIB30_048285</name>
</gene>
<dbReference type="EMBL" id="JASCZI010121144">
    <property type="protein sequence ID" value="MED6160105.1"/>
    <property type="molecule type" value="Genomic_DNA"/>
</dbReference>
<dbReference type="Proteomes" id="UP001341840">
    <property type="component" value="Unassembled WGS sequence"/>
</dbReference>
<evidence type="ECO:0000313" key="3">
    <source>
        <dbReference type="Proteomes" id="UP001341840"/>
    </source>
</evidence>
<comment type="caution">
    <text evidence="2">The sequence shown here is derived from an EMBL/GenBank/DDBJ whole genome shotgun (WGS) entry which is preliminary data.</text>
</comment>
<reference evidence="2 3" key="1">
    <citation type="journal article" date="2023" name="Plants (Basel)">
        <title>Bridging the Gap: Combining Genomics and Transcriptomics Approaches to Understand Stylosanthes scabra, an Orphan Legume from the Brazilian Caatinga.</title>
        <authorList>
            <person name="Ferreira-Neto J.R.C."/>
            <person name="da Silva M.D."/>
            <person name="Binneck E."/>
            <person name="de Melo N.F."/>
            <person name="da Silva R.H."/>
            <person name="de Melo A.L.T.M."/>
            <person name="Pandolfi V."/>
            <person name="Bustamante F.O."/>
            <person name="Brasileiro-Vidal A.C."/>
            <person name="Benko-Iseppon A.M."/>
        </authorList>
    </citation>
    <scope>NUCLEOTIDE SEQUENCE [LARGE SCALE GENOMIC DNA]</scope>
    <source>
        <tissue evidence="2">Leaves</tissue>
    </source>
</reference>
<protein>
    <submittedName>
        <fullName evidence="2">Uncharacterized protein</fullName>
    </submittedName>
</protein>
<proteinExistence type="predicted"/>